<dbReference type="Pfam" id="PF00625">
    <property type="entry name" value="Guanylate_kin"/>
    <property type="match status" value="1"/>
</dbReference>
<dbReference type="Gene3D" id="3.40.50.300">
    <property type="entry name" value="P-loop containing nucleotide triphosphate hydrolases"/>
    <property type="match status" value="1"/>
</dbReference>
<keyword evidence="8 13" id="KW-0547">Nucleotide-binding</keyword>
<evidence type="ECO:0000313" key="15">
    <source>
        <dbReference type="EMBL" id="HIQ68353.1"/>
    </source>
</evidence>
<evidence type="ECO:0000256" key="8">
    <source>
        <dbReference type="ARBA" id="ARBA00022741"/>
    </source>
</evidence>
<name>A0A9D0Z5T2_9FIRM</name>
<keyword evidence="6 13" id="KW-0963">Cytoplasm</keyword>
<dbReference type="InterPro" id="IPR008144">
    <property type="entry name" value="Guanylate_kin-like_dom"/>
</dbReference>
<dbReference type="PANTHER" id="PTHR23117">
    <property type="entry name" value="GUANYLATE KINASE-RELATED"/>
    <property type="match status" value="1"/>
</dbReference>
<comment type="catalytic activity">
    <reaction evidence="12 13">
        <text>GMP + ATP = GDP + ADP</text>
        <dbReference type="Rhea" id="RHEA:20780"/>
        <dbReference type="ChEBI" id="CHEBI:30616"/>
        <dbReference type="ChEBI" id="CHEBI:58115"/>
        <dbReference type="ChEBI" id="CHEBI:58189"/>
        <dbReference type="ChEBI" id="CHEBI:456216"/>
        <dbReference type="EC" id="2.7.4.8"/>
    </reaction>
</comment>
<sequence>MDKGCIFVISGTSGVGKSTVLAKVMEKRKDLIFSVSATTRAPRPGEKEGVDYYFVTQEQFRKMIDQDEFLEYDAHMNNSYGTPKAQVEEKRKKGHVILDIDPNGAYQVRTSCPEAVLIFIAPPSMEELERRLRGRGDTSPEQMELRLHRARWELAQQEKYDYVVVNNQVDTCVDEILKIIAEKAN</sequence>
<proteinExistence type="inferred from homology"/>
<dbReference type="InterPro" id="IPR027417">
    <property type="entry name" value="P-loop_NTPase"/>
</dbReference>
<dbReference type="EC" id="2.7.4.8" evidence="4 13"/>
<dbReference type="CDD" id="cd00071">
    <property type="entry name" value="GMPK"/>
    <property type="match status" value="1"/>
</dbReference>
<dbReference type="AlphaFoldDB" id="A0A9D0Z5T2"/>
<evidence type="ECO:0000259" key="14">
    <source>
        <dbReference type="PROSITE" id="PS50052"/>
    </source>
</evidence>
<evidence type="ECO:0000256" key="2">
    <source>
        <dbReference type="ARBA" id="ARBA00004496"/>
    </source>
</evidence>
<evidence type="ECO:0000256" key="11">
    <source>
        <dbReference type="ARBA" id="ARBA00030128"/>
    </source>
</evidence>
<evidence type="ECO:0000256" key="10">
    <source>
        <dbReference type="ARBA" id="ARBA00022840"/>
    </source>
</evidence>
<evidence type="ECO:0000256" key="3">
    <source>
        <dbReference type="ARBA" id="ARBA00005790"/>
    </source>
</evidence>
<dbReference type="Gene3D" id="3.30.63.10">
    <property type="entry name" value="Guanylate Kinase phosphate binding domain"/>
    <property type="match status" value="1"/>
</dbReference>
<evidence type="ECO:0000256" key="9">
    <source>
        <dbReference type="ARBA" id="ARBA00022777"/>
    </source>
</evidence>
<evidence type="ECO:0000256" key="4">
    <source>
        <dbReference type="ARBA" id="ARBA00012961"/>
    </source>
</evidence>
<reference evidence="15" key="2">
    <citation type="journal article" date="2021" name="PeerJ">
        <title>Extensive microbial diversity within the chicken gut microbiome revealed by metagenomics and culture.</title>
        <authorList>
            <person name="Gilroy R."/>
            <person name="Ravi A."/>
            <person name="Getino M."/>
            <person name="Pursley I."/>
            <person name="Horton D.L."/>
            <person name="Alikhan N.F."/>
            <person name="Baker D."/>
            <person name="Gharbi K."/>
            <person name="Hall N."/>
            <person name="Watson M."/>
            <person name="Adriaenssens E.M."/>
            <person name="Foster-Nyarko E."/>
            <person name="Jarju S."/>
            <person name="Secka A."/>
            <person name="Antonio M."/>
            <person name="Oren A."/>
            <person name="Chaudhuri R.R."/>
            <person name="La Ragione R."/>
            <person name="Hildebrand F."/>
            <person name="Pallen M.J."/>
        </authorList>
    </citation>
    <scope>NUCLEOTIDE SEQUENCE</scope>
    <source>
        <strain evidence="15">13361</strain>
    </source>
</reference>
<dbReference type="GO" id="GO:0005829">
    <property type="term" value="C:cytosol"/>
    <property type="evidence" value="ECO:0007669"/>
    <property type="project" value="TreeGrafter"/>
</dbReference>
<evidence type="ECO:0000256" key="6">
    <source>
        <dbReference type="ARBA" id="ARBA00022490"/>
    </source>
</evidence>
<dbReference type="HAMAP" id="MF_00328">
    <property type="entry name" value="Guanylate_kinase"/>
    <property type="match status" value="1"/>
</dbReference>
<comment type="function">
    <text evidence="1 13">Essential for recycling GMP and indirectly, cGMP.</text>
</comment>
<dbReference type="GO" id="GO:0004385">
    <property type="term" value="F:GMP kinase activity"/>
    <property type="evidence" value="ECO:0007669"/>
    <property type="project" value="UniProtKB-UniRule"/>
</dbReference>
<feature type="domain" description="Guanylate kinase-like" evidence="14">
    <location>
        <begin position="4"/>
        <end position="181"/>
    </location>
</feature>
<keyword evidence="7 13" id="KW-0808">Transferase</keyword>
<evidence type="ECO:0000256" key="1">
    <source>
        <dbReference type="ARBA" id="ARBA00003531"/>
    </source>
</evidence>
<dbReference type="SUPFAM" id="SSF52540">
    <property type="entry name" value="P-loop containing nucleoside triphosphate hydrolases"/>
    <property type="match status" value="1"/>
</dbReference>
<evidence type="ECO:0000256" key="7">
    <source>
        <dbReference type="ARBA" id="ARBA00022679"/>
    </source>
</evidence>
<keyword evidence="10 13" id="KW-0067">ATP-binding</keyword>
<accession>A0A9D0Z5T2</accession>
<gene>
    <name evidence="13 15" type="primary">gmk</name>
    <name evidence="15" type="ORF">IAB74_07600</name>
</gene>
<comment type="subcellular location">
    <subcellularLocation>
        <location evidence="2 13">Cytoplasm</location>
    </subcellularLocation>
</comment>
<dbReference type="EMBL" id="DVFK01000107">
    <property type="protein sequence ID" value="HIQ68353.1"/>
    <property type="molecule type" value="Genomic_DNA"/>
</dbReference>
<dbReference type="InterPro" id="IPR020590">
    <property type="entry name" value="Guanylate_kinase_CS"/>
</dbReference>
<comment type="caution">
    <text evidence="15">The sequence shown here is derived from an EMBL/GenBank/DDBJ whole genome shotgun (WGS) entry which is preliminary data.</text>
</comment>
<feature type="binding site" evidence="13">
    <location>
        <begin position="11"/>
        <end position="18"/>
    </location>
    <ligand>
        <name>ATP</name>
        <dbReference type="ChEBI" id="CHEBI:30616"/>
    </ligand>
</feature>
<dbReference type="PROSITE" id="PS00856">
    <property type="entry name" value="GUANYLATE_KINASE_1"/>
    <property type="match status" value="1"/>
</dbReference>
<dbReference type="Proteomes" id="UP000886796">
    <property type="component" value="Unassembled WGS sequence"/>
</dbReference>
<reference evidence="15" key="1">
    <citation type="submission" date="2020-10" db="EMBL/GenBank/DDBJ databases">
        <authorList>
            <person name="Gilroy R."/>
        </authorList>
    </citation>
    <scope>NUCLEOTIDE SEQUENCE</scope>
    <source>
        <strain evidence="15">13361</strain>
    </source>
</reference>
<dbReference type="InterPro" id="IPR017665">
    <property type="entry name" value="Guanylate_kinase"/>
</dbReference>
<evidence type="ECO:0000256" key="12">
    <source>
        <dbReference type="ARBA" id="ARBA00048594"/>
    </source>
</evidence>
<dbReference type="InterPro" id="IPR008145">
    <property type="entry name" value="GK/Ca_channel_bsu"/>
</dbReference>
<dbReference type="FunFam" id="3.30.63.10:FF:000005">
    <property type="entry name" value="Guanylate kinase"/>
    <property type="match status" value="1"/>
</dbReference>
<protein>
    <recommendedName>
        <fullName evidence="5 13">Guanylate kinase</fullName>
        <ecNumber evidence="4 13">2.7.4.8</ecNumber>
    </recommendedName>
    <alternativeName>
        <fullName evidence="11 13">GMP kinase</fullName>
    </alternativeName>
</protein>
<evidence type="ECO:0000313" key="16">
    <source>
        <dbReference type="Proteomes" id="UP000886796"/>
    </source>
</evidence>
<dbReference type="PROSITE" id="PS50052">
    <property type="entry name" value="GUANYLATE_KINASE_2"/>
    <property type="match status" value="1"/>
</dbReference>
<evidence type="ECO:0000256" key="13">
    <source>
        <dbReference type="HAMAP-Rule" id="MF_00328"/>
    </source>
</evidence>
<dbReference type="GO" id="GO:0005524">
    <property type="term" value="F:ATP binding"/>
    <property type="evidence" value="ECO:0007669"/>
    <property type="project" value="UniProtKB-UniRule"/>
</dbReference>
<dbReference type="PANTHER" id="PTHR23117:SF13">
    <property type="entry name" value="GUANYLATE KINASE"/>
    <property type="match status" value="1"/>
</dbReference>
<keyword evidence="9 13" id="KW-0418">Kinase</keyword>
<dbReference type="SMART" id="SM00072">
    <property type="entry name" value="GuKc"/>
    <property type="match status" value="1"/>
</dbReference>
<comment type="similarity">
    <text evidence="3 13">Belongs to the guanylate kinase family.</text>
</comment>
<organism evidence="15 16">
    <name type="scientific">Candidatus Faecousia excrementigallinarum</name>
    <dbReference type="NCBI Taxonomy" id="2840806"/>
    <lineage>
        <taxon>Bacteria</taxon>
        <taxon>Bacillati</taxon>
        <taxon>Bacillota</taxon>
        <taxon>Clostridia</taxon>
        <taxon>Eubacteriales</taxon>
        <taxon>Oscillospiraceae</taxon>
        <taxon>Faecousia</taxon>
    </lineage>
</organism>
<dbReference type="NCBIfam" id="TIGR03263">
    <property type="entry name" value="guanyl_kin"/>
    <property type="match status" value="1"/>
</dbReference>
<evidence type="ECO:0000256" key="5">
    <source>
        <dbReference type="ARBA" id="ARBA00016296"/>
    </source>
</evidence>